<name>A0A9X2S9Q2_9BACL</name>
<gene>
    <name evidence="1" type="ORF">NQZ67_15980</name>
</gene>
<dbReference type="InterPro" id="IPR017642">
    <property type="entry name" value="DNA_S_mod_DndB"/>
</dbReference>
<sequence length="416" mass="47347">MAVVLPCIKGKMGSTTFYQTKMSALELVKSVRAASELDEWTSMGPEERIQREPNKQRIVKEIAPYITDSSDRFFGSLIVLVYRGEIDFEGIHQFVAKVPKAYQSTTKDMGFLTIDGATLIVLDGQHRYLALDKVVNHEVQGEFSKEVPHDELSVIFIPYESNEKTRRIFNKINKYAKATGRGDNILTDEDNTMSILARRFILDGEPLSSTYRADNGRIESVVNFKNNTLSARSLQFTTISTIHETVKMILEHKDIEVNPHLRPTDDELSDMYSVVKEYWEAALQYIEVYDKALENNKLIPKFRDPNSQWSLLFKPAAQLALFKGVIMAEKYGAPLKDVLQRVNKVNWSMNNPIWVDINVRTSGTIDPKLEAQNKAAHLICYLLASAFMDKDSILAVKKMYNSARKNDNEDLPPPIL</sequence>
<dbReference type="Proteomes" id="UP001141950">
    <property type="component" value="Unassembled WGS sequence"/>
</dbReference>
<proteinExistence type="predicted"/>
<evidence type="ECO:0000313" key="2">
    <source>
        <dbReference type="Proteomes" id="UP001141950"/>
    </source>
</evidence>
<dbReference type="InterPro" id="IPR017601">
    <property type="entry name" value="DGQHR-contain_dom"/>
</dbReference>
<dbReference type="Pfam" id="PF14072">
    <property type="entry name" value="DndB"/>
    <property type="match status" value="1"/>
</dbReference>
<dbReference type="CDD" id="cd16414">
    <property type="entry name" value="dndB_like"/>
    <property type="match status" value="1"/>
</dbReference>
<dbReference type="NCBIfam" id="TIGR03187">
    <property type="entry name" value="DGQHR"/>
    <property type="match status" value="1"/>
</dbReference>
<dbReference type="AlphaFoldDB" id="A0A9X2S9Q2"/>
<dbReference type="RefSeq" id="WP_257447760.1">
    <property type="nucleotide sequence ID" value="NZ_JANIPJ010000011.1"/>
</dbReference>
<accession>A0A9X2S9Q2</accession>
<dbReference type="EMBL" id="JANIPJ010000011">
    <property type="protein sequence ID" value="MCR2805386.1"/>
    <property type="molecule type" value="Genomic_DNA"/>
</dbReference>
<comment type="caution">
    <text evidence="1">The sequence shown here is derived from an EMBL/GenBank/DDBJ whole genome shotgun (WGS) entry which is preliminary data.</text>
</comment>
<evidence type="ECO:0000313" key="1">
    <source>
        <dbReference type="EMBL" id="MCR2805386.1"/>
    </source>
</evidence>
<protein>
    <submittedName>
        <fullName evidence="1">DGQHR domain-containing protein</fullName>
    </submittedName>
</protein>
<reference evidence="1" key="1">
    <citation type="submission" date="2022-08" db="EMBL/GenBank/DDBJ databases">
        <title>The genomic sequence of strain Paenibacillus sp. SCIV0701.</title>
        <authorList>
            <person name="Zhao H."/>
        </authorList>
    </citation>
    <scope>NUCLEOTIDE SEQUENCE</scope>
    <source>
        <strain evidence="1">SCIV0701</strain>
    </source>
</reference>
<organism evidence="1 2">
    <name type="scientific">Paenibacillus soyae</name>
    <dbReference type="NCBI Taxonomy" id="2969249"/>
    <lineage>
        <taxon>Bacteria</taxon>
        <taxon>Bacillati</taxon>
        <taxon>Bacillota</taxon>
        <taxon>Bacilli</taxon>
        <taxon>Bacillales</taxon>
        <taxon>Paenibacillaceae</taxon>
        <taxon>Paenibacillus</taxon>
    </lineage>
</organism>
<keyword evidence="2" id="KW-1185">Reference proteome</keyword>